<gene>
    <name evidence="2" type="ORF">SAMN04489810_1121</name>
</gene>
<accession>A0A1G7WL61</accession>
<dbReference type="STRING" id="370764.SAMN04489810_1121"/>
<evidence type="ECO:0000313" key="2">
    <source>
        <dbReference type="EMBL" id="SDG72727.1"/>
    </source>
</evidence>
<reference evidence="2 3" key="1">
    <citation type="submission" date="2016-10" db="EMBL/GenBank/DDBJ databases">
        <authorList>
            <person name="de Groot N.N."/>
        </authorList>
    </citation>
    <scope>NUCLEOTIDE SEQUENCE [LARGE SCALE GENOMIC DNA]</scope>
    <source>
        <strain evidence="2 3">DSM 23142</strain>
    </source>
</reference>
<feature type="region of interest" description="Disordered" evidence="1">
    <location>
        <begin position="1"/>
        <end position="63"/>
    </location>
</feature>
<name>A0A1G7WL61_9MICO</name>
<evidence type="ECO:0000256" key="1">
    <source>
        <dbReference type="SAM" id="MobiDB-lite"/>
    </source>
</evidence>
<dbReference type="Proteomes" id="UP000199009">
    <property type="component" value="Chromosome I"/>
</dbReference>
<organism evidence="2 3">
    <name type="scientific">Microbacterium pygmaeum</name>
    <dbReference type="NCBI Taxonomy" id="370764"/>
    <lineage>
        <taxon>Bacteria</taxon>
        <taxon>Bacillati</taxon>
        <taxon>Actinomycetota</taxon>
        <taxon>Actinomycetes</taxon>
        <taxon>Micrococcales</taxon>
        <taxon>Microbacteriaceae</taxon>
        <taxon>Microbacterium</taxon>
    </lineage>
</organism>
<protein>
    <submittedName>
        <fullName evidence="2">Uncharacterized protein</fullName>
    </submittedName>
</protein>
<feature type="compositionally biased region" description="Basic and acidic residues" evidence="1">
    <location>
        <begin position="11"/>
        <end position="23"/>
    </location>
</feature>
<keyword evidence="3" id="KW-1185">Reference proteome</keyword>
<sequence length="63" mass="6485">MPRCQPVAAASDHRQCGAMDTDKQNTQGTPGEDEEADTASGGAPEAPDTTDENDRPLDNPSGG</sequence>
<proteinExistence type="predicted"/>
<evidence type="ECO:0000313" key="3">
    <source>
        <dbReference type="Proteomes" id="UP000199009"/>
    </source>
</evidence>
<dbReference type="AlphaFoldDB" id="A0A1G7WL61"/>
<dbReference type="EMBL" id="LT629692">
    <property type="protein sequence ID" value="SDG72727.1"/>
    <property type="molecule type" value="Genomic_DNA"/>
</dbReference>